<dbReference type="AlphaFoldDB" id="A0A9P7K2L2"/>
<feature type="domain" description="Mitochondrial splicing suppressor 51-like C-terminal" evidence="1">
    <location>
        <begin position="205"/>
        <end position="417"/>
    </location>
</feature>
<keyword evidence="3" id="KW-1185">Reference proteome</keyword>
<evidence type="ECO:0000313" key="3">
    <source>
        <dbReference type="Proteomes" id="UP000717328"/>
    </source>
</evidence>
<dbReference type="Proteomes" id="UP000717328">
    <property type="component" value="Unassembled WGS sequence"/>
</dbReference>
<reference evidence="2" key="2">
    <citation type="submission" date="2021-10" db="EMBL/GenBank/DDBJ databases">
        <title>Phylogenomics reveals ancestral predisposition of the termite-cultivated fungus Termitomyces towards a domesticated lifestyle.</title>
        <authorList>
            <person name="Auxier B."/>
            <person name="Grum-Grzhimaylo A."/>
            <person name="Cardenas M.E."/>
            <person name="Lodge J.D."/>
            <person name="Laessoe T."/>
            <person name="Pedersen O."/>
            <person name="Smith M.E."/>
            <person name="Kuyper T.W."/>
            <person name="Franco-Molano E.A."/>
            <person name="Baroni T.J."/>
            <person name="Aanen D.K."/>
        </authorList>
    </citation>
    <scope>NUCLEOTIDE SEQUENCE</scope>
    <source>
        <strain evidence="2">D49</strain>
    </source>
</reference>
<protein>
    <recommendedName>
        <fullName evidence="1">Mitochondrial splicing suppressor 51-like C-terminal domain-containing protein</fullName>
    </recommendedName>
</protein>
<gene>
    <name evidence="2" type="ORF">H0H81_002242</name>
</gene>
<dbReference type="OrthoDB" id="432970at2759"/>
<evidence type="ECO:0000259" key="1">
    <source>
        <dbReference type="Pfam" id="PF20179"/>
    </source>
</evidence>
<dbReference type="EMBL" id="JABCKI010006450">
    <property type="protein sequence ID" value="KAG5634363.1"/>
    <property type="molecule type" value="Genomic_DNA"/>
</dbReference>
<name>A0A9P7K2L2_9AGAR</name>
<comment type="caution">
    <text evidence="2">The sequence shown here is derived from an EMBL/GenBank/DDBJ whole genome shotgun (WGS) entry which is preliminary data.</text>
</comment>
<dbReference type="PANTHER" id="PTHR47570">
    <property type="entry name" value="ZINC ION BINDING PROTEIN"/>
    <property type="match status" value="1"/>
</dbReference>
<evidence type="ECO:0000313" key="2">
    <source>
        <dbReference type="EMBL" id="KAG5634363.1"/>
    </source>
</evidence>
<sequence>MATSMHVAAHARAIAKSVQAFQRGETPDNTLIPVCLVCDNPQKPDQCATTDWKGMLDPVSGQRFPSHREFCPVYKKSVLKKATIQAISAQFPWTRPQKDGTISHTIFEAASGLHGSGRAFGWWTRKPCCADSSRYVHGFALLEEDHLNDEEGWLLPADQIPWLDFSSRLAVPPRGPPPVEHGWSQYYAWRGLPMESPAVLLLHWPLSVYRMLHVLGFTQVPPSGTRRRLTVHLLGLDRELDFLPVFGELALLLPNIDLDLILFGNGVAKLTQKAAAHPSSLASRPFVYTYKAPKALGAGTLRIELSCGPAFYDGTDLTPLRREPPHALLAFNAGISDDREWWSMVFASRALEIPFAVTDRGELRLATDISWFLRRMPALHMAWWPEARLTPVERARILAMGRVEYPVEMNPYMYPGPKSVAVQEGPVSDNAFTLIITPKTTGTSGR</sequence>
<proteinExistence type="predicted"/>
<dbReference type="PANTHER" id="PTHR47570:SF1">
    <property type="entry name" value="ZINC ION BINDING PROTEIN"/>
    <property type="match status" value="1"/>
</dbReference>
<accession>A0A9P7K2L2</accession>
<organism evidence="2 3">
    <name type="scientific">Sphagnurus paluster</name>
    <dbReference type="NCBI Taxonomy" id="117069"/>
    <lineage>
        <taxon>Eukaryota</taxon>
        <taxon>Fungi</taxon>
        <taxon>Dikarya</taxon>
        <taxon>Basidiomycota</taxon>
        <taxon>Agaricomycotina</taxon>
        <taxon>Agaricomycetes</taxon>
        <taxon>Agaricomycetidae</taxon>
        <taxon>Agaricales</taxon>
        <taxon>Tricholomatineae</taxon>
        <taxon>Lyophyllaceae</taxon>
        <taxon>Sphagnurus</taxon>
    </lineage>
</organism>
<dbReference type="InterPro" id="IPR046824">
    <property type="entry name" value="Mss51-like_C"/>
</dbReference>
<dbReference type="Pfam" id="PF20179">
    <property type="entry name" value="MSS51_C"/>
    <property type="match status" value="1"/>
</dbReference>
<reference evidence="2" key="1">
    <citation type="submission" date="2021-02" db="EMBL/GenBank/DDBJ databases">
        <authorList>
            <person name="Nieuwenhuis M."/>
            <person name="Van De Peppel L.J.J."/>
        </authorList>
    </citation>
    <scope>NUCLEOTIDE SEQUENCE</scope>
    <source>
        <strain evidence="2">D49</strain>
    </source>
</reference>